<evidence type="ECO:0000256" key="1">
    <source>
        <dbReference type="ARBA" id="ARBA00005801"/>
    </source>
</evidence>
<keyword evidence="2" id="KW-0472">Membrane</keyword>
<organism evidence="4 5">
    <name type="scientific">Bythopirellula goksoeyrii</name>
    <dbReference type="NCBI Taxonomy" id="1400387"/>
    <lineage>
        <taxon>Bacteria</taxon>
        <taxon>Pseudomonadati</taxon>
        <taxon>Planctomycetota</taxon>
        <taxon>Planctomycetia</taxon>
        <taxon>Pirellulales</taxon>
        <taxon>Lacipirellulaceae</taxon>
        <taxon>Bythopirellula</taxon>
    </lineage>
</organism>
<dbReference type="Proteomes" id="UP000323917">
    <property type="component" value="Chromosome"/>
</dbReference>
<dbReference type="PANTHER" id="PTHR30487">
    <property type="entry name" value="TYPE 4 PREPILIN-LIKE PROTEINS LEADER PEPTIDE-PROCESSING ENZYME"/>
    <property type="match status" value="1"/>
</dbReference>
<name>A0A5B9QFR1_9BACT</name>
<keyword evidence="5" id="KW-1185">Reference proteome</keyword>
<evidence type="ECO:0000259" key="3">
    <source>
        <dbReference type="Pfam" id="PF01478"/>
    </source>
</evidence>
<feature type="transmembrane region" description="Helical" evidence="2">
    <location>
        <begin position="385"/>
        <end position="404"/>
    </location>
</feature>
<dbReference type="Pfam" id="PF01478">
    <property type="entry name" value="Peptidase_A24"/>
    <property type="match status" value="1"/>
</dbReference>
<sequence length="453" mass="50390">MFPLAAIQFSLMQLGVFFVGAALGALANWAIYCLAWNPRPISPWGPIPDGVPSRRWSDRLPVLGWNGMRRESTVHGSWFWGRPLLIELSMGIGLVLLCWWEVDQRGLVLGQLQQLLQDAQVPLAFPRTAIPLSAVWPTFWSHAILITLMVAASFIDFDEKIIPDEITVPGTLIGLLLAACLPMSLLPLGTFPQAPPEIGIEVPLPQIAIGLKAYVEPTLLASPNEWSPQFRPAPNWRSLALGQFCWWLWCFALAPRIWRGRRGVWRATSVICRRVLREFCRPPLGVIAWGGALAIAAVWWWGTVAWMGLLTALVGLAMSGAMIWIVRIVGSAAMGREAMGFGDVTLMMMVGTFLGWQACVIVFFVAPFAGLIGGLMQLITKRDDVIPYGPFLCLGALFVMVYWAGVWNRVSFAFQLGWLVPAVLLFCFVMLGILLFIWQQIKRLLFGQATRMD</sequence>
<accession>A0A5B9QFR1</accession>
<dbReference type="InterPro" id="IPR000045">
    <property type="entry name" value="Prepilin_IV_endopep_pep"/>
</dbReference>
<dbReference type="AlphaFoldDB" id="A0A5B9QFR1"/>
<protein>
    <submittedName>
        <fullName evidence="4">Type 4 prepilin-like proteins leader peptide-processing enzyme</fullName>
    </submittedName>
</protein>
<evidence type="ECO:0000256" key="2">
    <source>
        <dbReference type="SAM" id="Phobius"/>
    </source>
</evidence>
<dbReference type="GO" id="GO:0006465">
    <property type="term" value="P:signal peptide processing"/>
    <property type="evidence" value="ECO:0007669"/>
    <property type="project" value="TreeGrafter"/>
</dbReference>
<dbReference type="Gene3D" id="1.20.120.1220">
    <property type="match status" value="1"/>
</dbReference>
<feature type="transmembrane region" description="Helical" evidence="2">
    <location>
        <begin position="84"/>
        <end position="102"/>
    </location>
</feature>
<dbReference type="GO" id="GO:0005886">
    <property type="term" value="C:plasma membrane"/>
    <property type="evidence" value="ECO:0007669"/>
    <property type="project" value="TreeGrafter"/>
</dbReference>
<feature type="transmembrane region" description="Helical" evidence="2">
    <location>
        <begin position="306"/>
        <end position="326"/>
    </location>
</feature>
<dbReference type="EMBL" id="CP042913">
    <property type="protein sequence ID" value="QEG36739.1"/>
    <property type="molecule type" value="Genomic_DNA"/>
</dbReference>
<evidence type="ECO:0000313" key="4">
    <source>
        <dbReference type="EMBL" id="QEG36739.1"/>
    </source>
</evidence>
<feature type="transmembrane region" description="Helical" evidence="2">
    <location>
        <begin position="279"/>
        <end position="300"/>
    </location>
</feature>
<gene>
    <name evidence="4" type="primary">outO</name>
    <name evidence="4" type="ORF">Pr1d_40750</name>
</gene>
<feature type="domain" description="Prepilin type IV endopeptidase peptidase" evidence="3">
    <location>
        <begin position="289"/>
        <end position="374"/>
    </location>
</feature>
<comment type="similarity">
    <text evidence="1">Belongs to the peptidase A24 family.</text>
</comment>
<feature type="transmembrane region" description="Helical" evidence="2">
    <location>
        <begin position="166"/>
        <end position="186"/>
    </location>
</feature>
<keyword evidence="2" id="KW-1133">Transmembrane helix</keyword>
<feature type="transmembrane region" description="Helical" evidence="2">
    <location>
        <begin position="134"/>
        <end position="154"/>
    </location>
</feature>
<reference evidence="4 5" key="1">
    <citation type="submission" date="2019-08" db="EMBL/GenBank/DDBJ databases">
        <title>Deep-cultivation of Planctomycetes and their phenomic and genomic characterization uncovers novel biology.</title>
        <authorList>
            <person name="Wiegand S."/>
            <person name="Jogler M."/>
            <person name="Boedeker C."/>
            <person name="Pinto D."/>
            <person name="Vollmers J."/>
            <person name="Rivas-Marin E."/>
            <person name="Kohn T."/>
            <person name="Peeters S.H."/>
            <person name="Heuer A."/>
            <person name="Rast P."/>
            <person name="Oberbeckmann S."/>
            <person name="Bunk B."/>
            <person name="Jeske O."/>
            <person name="Meyerdierks A."/>
            <person name="Storesund J.E."/>
            <person name="Kallscheuer N."/>
            <person name="Luecker S."/>
            <person name="Lage O.M."/>
            <person name="Pohl T."/>
            <person name="Merkel B.J."/>
            <person name="Hornburger P."/>
            <person name="Mueller R.-W."/>
            <person name="Bruemmer F."/>
            <person name="Labrenz M."/>
            <person name="Spormann A.M."/>
            <person name="Op den Camp H."/>
            <person name="Overmann J."/>
            <person name="Amann R."/>
            <person name="Jetten M.S.M."/>
            <person name="Mascher T."/>
            <person name="Medema M.H."/>
            <person name="Devos D.P."/>
            <person name="Kaster A.-K."/>
            <person name="Ovreas L."/>
            <person name="Rohde M."/>
            <person name="Galperin M.Y."/>
            <person name="Jogler C."/>
        </authorList>
    </citation>
    <scope>NUCLEOTIDE SEQUENCE [LARGE SCALE GENOMIC DNA]</scope>
    <source>
        <strain evidence="4 5">Pr1d</strain>
    </source>
</reference>
<feature type="transmembrane region" description="Helical" evidence="2">
    <location>
        <begin position="416"/>
        <end position="438"/>
    </location>
</feature>
<dbReference type="KEGG" id="bgok:Pr1d_40750"/>
<dbReference type="PANTHER" id="PTHR30487:SF0">
    <property type="entry name" value="PREPILIN LEADER PEPTIDASE_N-METHYLTRANSFERASE-RELATED"/>
    <property type="match status" value="1"/>
</dbReference>
<feature type="transmembrane region" description="Helical" evidence="2">
    <location>
        <begin position="12"/>
        <end position="35"/>
    </location>
</feature>
<evidence type="ECO:0000313" key="5">
    <source>
        <dbReference type="Proteomes" id="UP000323917"/>
    </source>
</evidence>
<dbReference type="GO" id="GO:0004190">
    <property type="term" value="F:aspartic-type endopeptidase activity"/>
    <property type="evidence" value="ECO:0007669"/>
    <property type="project" value="InterPro"/>
</dbReference>
<feature type="transmembrane region" description="Helical" evidence="2">
    <location>
        <begin position="360"/>
        <end position="378"/>
    </location>
</feature>
<dbReference type="InterPro" id="IPR050882">
    <property type="entry name" value="Prepilin_peptidase/N-MTase"/>
</dbReference>
<dbReference type="OrthoDB" id="9789291at2"/>
<feature type="transmembrane region" description="Helical" evidence="2">
    <location>
        <begin position="236"/>
        <end position="258"/>
    </location>
</feature>
<keyword evidence="2" id="KW-0812">Transmembrane</keyword>
<proteinExistence type="inferred from homology"/>